<dbReference type="InterPro" id="IPR014710">
    <property type="entry name" value="RmlC-like_jellyroll"/>
</dbReference>
<dbReference type="SMART" id="SM00100">
    <property type="entry name" value="cNMP"/>
    <property type="match status" value="1"/>
</dbReference>
<keyword evidence="1" id="KW-0813">Transport</keyword>
<reference evidence="6 7" key="1">
    <citation type="journal article" date="2018" name="Sci. Data">
        <title>The draft genome sequence of cork oak.</title>
        <authorList>
            <person name="Ramos A.M."/>
            <person name="Usie A."/>
            <person name="Barbosa P."/>
            <person name="Barros P.M."/>
            <person name="Capote T."/>
            <person name="Chaves I."/>
            <person name="Simoes F."/>
            <person name="Abreu I."/>
            <person name="Carrasquinho I."/>
            <person name="Faro C."/>
            <person name="Guimaraes J.B."/>
            <person name="Mendonca D."/>
            <person name="Nobrega F."/>
            <person name="Rodrigues L."/>
            <person name="Saibo N.J.M."/>
            <person name="Varela M.C."/>
            <person name="Egas C."/>
            <person name="Matos J."/>
            <person name="Miguel C.M."/>
            <person name="Oliveira M.M."/>
            <person name="Ricardo C.P."/>
            <person name="Goncalves S."/>
        </authorList>
    </citation>
    <scope>NUCLEOTIDE SEQUENCE [LARGE SCALE GENOMIC DNA]</scope>
    <source>
        <strain evidence="7">cv. HL8</strain>
    </source>
</reference>
<dbReference type="GO" id="GO:0034220">
    <property type="term" value="P:monoatomic ion transmembrane transport"/>
    <property type="evidence" value="ECO:0007669"/>
    <property type="project" value="UniProtKB-KW"/>
</dbReference>
<dbReference type="InterPro" id="IPR018490">
    <property type="entry name" value="cNMP-bd_dom_sf"/>
</dbReference>
<dbReference type="PROSITE" id="PS50042">
    <property type="entry name" value="CNMP_BINDING_3"/>
    <property type="match status" value="1"/>
</dbReference>
<dbReference type="EMBL" id="PKMF04000061">
    <property type="protein sequence ID" value="KAK7853828.1"/>
    <property type="molecule type" value="Genomic_DNA"/>
</dbReference>
<keyword evidence="2" id="KW-0407">Ion channel</keyword>
<dbReference type="AlphaFoldDB" id="A0AAW0LTQ0"/>
<dbReference type="InterPro" id="IPR000595">
    <property type="entry name" value="cNMP-bd_dom"/>
</dbReference>
<feature type="domain" description="Cyclic nucleotide-binding" evidence="5">
    <location>
        <begin position="430"/>
        <end position="512"/>
    </location>
</feature>
<evidence type="ECO:0000256" key="3">
    <source>
        <dbReference type="SAM" id="Coils"/>
    </source>
</evidence>
<keyword evidence="4" id="KW-0472">Membrane</keyword>
<dbReference type="CDD" id="cd00038">
    <property type="entry name" value="CAP_ED"/>
    <property type="match status" value="1"/>
</dbReference>
<keyword evidence="4" id="KW-0812">Transmembrane</keyword>
<dbReference type="PANTHER" id="PTHR45651:SF68">
    <property type="entry name" value="ION TRANSPORT DOMAIN-CONTAINING PROTEIN"/>
    <property type="match status" value="1"/>
</dbReference>
<evidence type="ECO:0000256" key="2">
    <source>
        <dbReference type="ARBA" id="ARBA00023303"/>
    </source>
</evidence>
<organism evidence="6 7">
    <name type="scientific">Quercus suber</name>
    <name type="common">Cork oak</name>
    <dbReference type="NCBI Taxonomy" id="58331"/>
    <lineage>
        <taxon>Eukaryota</taxon>
        <taxon>Viridiplantae</taxon>
        <taxon>Streptophyta</taxon>
        <taxon>Embryophyta</taxon>
        <taxon>Tracheophyta</taxon>
        <taxon>Spermatophyta</taxon>
        <taxon>Magnoliopsida</taxon>
        <taxon>eudicotyledons</taxon>
        <taxon>Gunneridae</taxon>
        <taxon>Pentapetalae</taxon>
        <taxon>rosids</taxon>
        <taxon>fabids</taxon>
        <taxon>Fagales</taxon>
        <taxon>Fagaceae</taxon>
        <taxon>Quercus</taxon>
    </lineage>
</organism>
<comment type="caution">
    <text evidence="6">The sequence shown here is derived from an EMBL/GenBank/DDBJ whole genome shotgun (WGS) entry which is preliminary data.</text>
</comment>
<evidence type="ECO:0000256" key="1">
    <source>
        <dbReference type="ARBA" id="ARBA00023286"/>
    </source>
</evidence>
<dbReference type="SUPFAM" id="SSF51206">
    <property type="entry name" value="cAMP-binding domain-like"/>
    <property type="match status" value="1"/>
</dbReference>
<dbReference type="Proteomes" id="UP000237347">
    <property type="component" value="Unassembled WGS sequence"/>
</dbReference>
<keyword evidence="4" id="KW-1133">Transmembrane helix</keyword>
<dbReference type="Gene3D" id="2.60.120.10">
    <property type="entry name" value="Jelly Rolls"/>
    <property type="match status" value="1"/>
</dbReference>
<proteinExistence type="predicted"/>
<evidence type="ECO:0000259" key="5">
    <source>
        <dbReference type="PROSITE" id="PS50042"/>
    </source>
</evidence>
<dbReference type="PANTHER" id="PTHR45651">
    <property type="entry name" value="CYCLIC NUCLEOTIDE-GATED ION CHANNEL 15-RELATED-RELATED"/>
    <property type="match status" value="1"/>
</dbReference>
<accession>A0AAW0LTQ0</accession>
<feature type="coiled-coil region" evidence="3">
    <location>
        <begin position="337"/>
        <end position="365"/>
    </location>
</feature>
<keyword evidence="1" id="KW-1071">Ligand-gated ion channel</keyword>
<keyword evidence="7" id="KW-1185">Reference proteome</keyword>
<feature type="transmembrane region" description="Helical" evidence="4">
    <location>
        <begin position="205"/>
        <end position="226"/>
    </location>
</feature>
<protein>
    <submittedName>
        <fullName evidence="6">Cyclic nucleotide-gated ion channel 1</fullName>
    </submittedName>
</protein>
<evidence type="ECO:0000313" key="6">
    <source>
        <dbReference type="EMBL" id="KAK7853828.1"/>
    </source>
</evidence>
<evidence type="ECO:0000256" key="4">
    <source>
        <dbReference type="SAM" id="Phobius"/>
    </source>
</evidence>
<sequence>MSYRGQLRRNKGFMILRGITRNGVEAGDQQSVIDGRDSLERSSSSLLIMSSITGSFKLSLDPLFFYVPVINEENKCIELDKKLRTISLILRSVTDIIGIINIILQVLNGYTDKTSGEDFDPNKTPRWWQLYFLIDILVLLPFPQVIILIIFRELKGSKSLNKRKWLTSFVLFQYVPRVVQIYLSWKDPKRKANKLANKSPIWVKAAFNFFLYIIASHVLGAFWYFLSIERETACWHRACVDKECSESSFNCDHSLGNYTFLNDVCNISPPNTTPNTTFFDFGIFLGALQSGVVQSKSFSEKFFQCFWWGLRNLSSLGQNLQTSNYVSPNALLYFFFLMKMEQERKKEEEEERIKMEEKMEIEEKKRTIEIWMFKYRLPVEMKNEIMQNVDRRLERKKDVFVENLLRHLPEELRKAIKRYLCFDLLKTVPMLQNIDEHLLLMICDCLKPVYYNEHSYIVREGDPIDATFFIKDGIAWTYTSSKGEASGFSLAESLERDQFFGEELIELGLKTPSLSKLSKLPVSTRTVKTHGKIEAFALMAGDLKNIITKNWMYVGKEQSEPFAAYVVQAAWRQYYENKNLENSSQPRKGDKN</sequence>
<keyword evidence="1" id="KW-0406">Ion transport</keyword>
<feature type="transmembrane region" description="Helical" evidence="4">
    <location>
        <begin position="127"/>
        <end position="151"/>
    </location>
</feature>
<gene>
    <name evidence="6" type="primary">CNGC1_1</name>
    <name evidence="6" type="ORF">CFP56_034512</name>
</gene>
<keyword evidence="3" id="KW-0175">Coiled coil</keyword>
<dbReference type="GO" id="GO:0016020">
    <property type="term" value="C:membrane"/>
    <property type="evidence" value="ECO:0007669"/>
    <property type="project" value="UniProtKB-SubCell"/>
</dbReference>
<dbReference type="SUPFAM" id="SSF81324">
    <property type="entry name" value="Voltage-gated potassium channels"/>
    <property type="match status" value="1"/>
</dbReference>
<evidence type="ECO:0000313" key="7">
    <source>
        <dbReference type="Proteomes" id="UP000237347"/>
    </source>
</evidence>
<feature type="transmembrane region" description="Helical" evidence="4">
    <location>
        <begin position="88"/>
        <end position="107"/>
    </location>
</feature>
<dbReference type="Gene3D" id="1.10.287.630">
    <property type="entry name" value="Helix hairpin bin"/>
    <property type="match status" value="1"/>
</dbReference>
<name>A0AAW0LTQ0_QUESU</name>